<keyword evidence="4" id="KW-1185">Reference proteome</keyword>
<dbReference type="AlphaFoldDB" id="A0A5J4IX95"/>
<protein>
    <submittedName>
        <fullName evidence="3">Inter-alpha-trypsin inhibitor domain-containing protein</fullName>
    </submittedName>
</protein>
<evidence type="ECO:0000259" key="1">
    <source>
        <dbReference type="PROSITE" id="PS50234"/>
    </source>
</evidence>
<evidence type="ECO:0000259" key="2">
    <source>
        <dbReference type="PROSITE" id="PS51468"/>
    </source>
</evidence>
<dbReference type="InterPro" id="IPR013694">
    <property type="entry name" value="VIT"/>
</dbReference>
<proteinExistence type="predicted"/>
<dbReference type="InterPro" id="IPR002035">
    <property type="entry name" value="VWF_A"/>
</dbReference>
<dbReference type="PANTHER" id="PTHR45737">
    <property type="entry name" value="VON WILLEBRAND FACTOR A DOMAIN-CONTAINING PROTEIN 5A"/>
    <property type="match status" value="1"/>
</dbReference>
<name>A0A5J4IX95_9FLAO</name>
<dbReference type="Proteomes" id="UP000326509">
    <property type="component" value="Unassembled WGS sequence"/>
</dbReference>
<reference evidence="3 4" key="1">
    <citation type="submission" date="2019-08" db="EMBL/GenBank/DDBJ databases">
        <title>Draft genome sequence of Ulvibacter marinus type strain NBRC 109484.</title>
        <authorList>
            <person name="Kawano K."/>
            <person name="Ushijima N."/>
            <person name="Kihara M."/>
            <person name="Itoh H."/>
        </authorList>
    </citation>
    <scope>NUCLEOTIDE SEQUENCE [LARGE SCALE GENOMIC DNA]</scope>
    <source>
        <strain evidence="3 4">NBRC 109484</strain>
    </source>
</reference>
<dbReference type="InterPro" id="IPR036465">
    <property type="entry name" value="vWFA_dom_sf"/>
</dbReference>
<dbReference type="PROSITE" id="PS50234">
    <property type="entry name" value="VWFA"/>
    <property type="match status" value="1"/>
</dbReference>
<dbReference type="PROSITE" id="PS51468">
    <property type="entry name" value="VIT"/>
    <property type="match status" value="1"/>
</dbReference>
<comment type="caution">
    <text evidence="3">The sequence shown here is derived from an EMBL/GenBank/DDBJ whole genome shotgun (WGS) entry which is preliminary data.</text>
</comment>
<dbReference type="SMART" id="SM00327">
    <property type="entry name" value="VWA"/>
    <property type="match status" value="1"/>
</dbReference>
<dbReference type="Pfam" id="PF08487">
    <property type="entry name" value="VIT"/>
    <property type="match status" value="1"/>
</dbReference>
<feature type="domain" description="VIT" evidence="2">
    <location>
        <begin position="15"/>
        <end position="143"/>
    </location>
</feature>
<feature type="domain" description="VWFA" evidence="1">
    <location>
        <begin position="283"/>
        <end position="462"/>
    </location>
</feature>
<evidence type="ECO:0000313" key="3">
    <source>
        <dbReference type="EMBL" id="GER58490.1"/>
    </source>
</evidence>
<dbReference type="SUPFAM" id="SSF53300">
    <property type="entry name" value="vWA-like"/>
    <property type="match status" value="1"/>
</dbReference>
<dbReference type="PANTHER" id="PTHR45737:SF6">
    <property type="entry name" value="VON WILLEBRAND FACTOR A DOMAIN-CONTAINING PROTEIN 5A"/>
    <property type="match status" value="1"/>
</dbReference>
<dbReference type="Gene3D" id="3.40.50.410">
    <property type="entry name" value="von Willebrand factor, type A domain"/>
    <property type="match status" value="1"/>
</dbReference>
<organism evidence="3 4">
    <name type="scientific">Patiriisocius marinus</name>
    <dbReference type="NCBI Taxonomy" id="1397112"/>
    <lineage>
        <taxon>Bacteria</taxon>
        <taxon>Pseudomonadati</taxon>
        <taxon>Bacteroidota</taxon>
        <taxon>Flavobacteriia</taxon>
        <taxon>Flavobacteriales</taxon>
        <taxon>Flavobacteriaceae</taxon>
        <taxon>Patiriisocius</taxon>
    </lineage>
</organism>
<dbReference type="EMBL" id="BKCG01000001">
    <property type="protein sequence ID" value="GER58490.1"/>
    <property type="molecule type" value="Genomic_DNA"/>
</dbReference>
<dbReference type="SMART" id="SM00609">
    <property type="entry name" value="VIT"/>
    <property type="match status" value="1"/>
</dbReference>
<sequence>MLSFGQQVSETTQKTASPYLEISAENANVPLLETKTDVHITGTIAHVKLTQVYHNEGTTAIEAKYVFPMSLEAAVHDMKMKIGERVVNAQIFEKQKAEQVYQKAVKEGKRAAKLDQSRPNVFQMKLGNVMPGDQITIDMYYTEMLTPTNGSYQFVAPGVVGPRFTGESSKTETTFAQPYTGKGIADTFKYDVQVRINAGITIQNVSSKSHKVNVTYPAKNSAEIFLSKSNVNPANRDFILDYNLRGDAISSGLLLYEHDNEKFFAYMMEPPKKITHDQITPREYLFIVDVSGSMNGYPLEVSKDLMRNLLCNLNYEDTFNVQLFASSSTVYSEIPVQATEQNIENAISFLSNGQGGGGTELLSALNVAYKLPRANEGSARSMVVITDGYVNVEKEAFKKIEQNLDQANVFTFGIGSSVNRFLIKGMAKVSNSQSFIATTKEEAFNVAADFKDYIATPLMTQVSFKTKGFETYDVEPKSIPDVFAARPVVIFGKYKGEAKGDIIITGYQGRKKVKQKFDVSEGTLSADNSALRYLWARKKIARLDDYNTNFREDVKDEVTYLGLAYNLATKYTSFVAVDEKIVNPDGTMKTVKQPLPMPANVNNSAVGAAAEVKGKSIAKKTYTLTFNAGELPKAEARKLNMWFKANYGKLAEKYMSQFMELRVKFGENGAVLNVQTFDGTNWIHNAEILKEFQKLVVKKAPTSNQFTAYAVDESIGCSC</sequence>
<dbReference type="Pfam" id="PF13768">
    <property type="entry name" value="VWA_3"/>
    <property type="match status" value="1"/>
</dbReference>
<gene>
    <name evidence="3" type="ORF">ULMA_05980</name>
</gene>
<accession>A0A5J4IX95</accession>
<evidence type="ECO:0000313" key="4">
    <source>
        <dbReference type="Proteomes" id="UP000326509"/>
    </source>
</evidence>